<proteinExistence type="predicted"/>
<accession>A0A8D9CCY1</accession>
<reference evidence="1" key="1">
    <citation type="submission" date="2021-06" db="EMBL/GenBank/DDBJ databases">
        <authorList>
            <person name="Gannon L."/>
            <person name="Redgwell R T."/>
            <person name="Michniewski S."/>
            <person name="Harrison D C."/>
            <person name="Millard A."/>
        </authorList>
    </citation>
    <scope>NUCLEOTIDE SEQUENCE</scope>
</reference>
<gene>
    <name evidence="1" type="ORF">SLAVMIC_00916</name>
</gene>
<evidence type="ECO:0000313" key="1">
    <source>
        <dbReference type="EMBL" id="CAG7581588.1"/>
    </source>
</evidence>
<organism evidence="1">
    <name type="scientific">uncultured marine phage</name>
    <dbReference type="NCBI Taxonomy" id="707152"/>
    <lineage>
        <taxon>Viruses</taxon>
        <taxon>environmental samples</taxon>
    </lineage>
</organism>
<dbReference type="EMBL" id="OU342829">
    <property type="protein sequence ID" value="CAG7581588.1"/>
    <property type="molecule type" value="Genomic_DNA"/>
</dbReference>
<name>A0A8D9CCY1_9VIRU</name>
<protein>
    <submittedName>
        <fullName evidence="1">Uncharacterized protein</fullName>
    </submittedName>
</protein>
<sequence>MKIKKFNTFIIESANAEAYQVVNEGILDFMSKDSVTDVDTDELKKVQTDVLSKYDLPKGDVDNIKAKISDAIAKKMGTDITSKIKK</sequence>